<gene>
    <name evidence="2" type="ORF">PCASD_18754</name>
</gene>
<evidence type="ECO:0000256" key="1">
    <source>
        <dbReference type="SAM" id="MobiDB-lite"/>
    </source>
</evidence>
<feature type="region of interest" description="Disordered" evidence="1">
    <location>
        <begin position="68"/>
        <end position="91"/>
    </location>
</feature>
<sequence length="91" mass="9154">MSLVFDPGLQLAIKTGTGHSTRWPIMGLPPPAAQPPAGSPAGGLARWAPVGRPAQPINSCGSLGPGHLSVFPANGSPNPTGFGRPDGRPAR</sequence>
<protein>
    <submittedName>
        <fullName evidence="2">Uncharacterized protein</fullName>
    </submittedName>
</protein>
<dbReference type="EMBL" id="PGCI01000389">
    <property type="protein sequence ID" value="PLW27854.1"/>
    <property type="molecule type" value="Genomic_DNA"/>
</dbReference>
<proteinExistence type="predicted"/>
<evidence type="ECO:0000313" key="2">
    <source>
        <dbReference type="EMBL" id="PLW27854.1"/>
    </source>
</evidence>
<dbReference type="AlphaFoldDB" id="A0A2N5TQU8"/>
<evidence type="ECO:0000313" key="3">
    <source>
        <dbReference type="Proteomes" id="UP000235392"/>
    </source>
</evidence>
<accession>A0A2N5TQU8</accession>
<reference evidence="2 3" key="1">
    <citation type="submission" date="2017-11" db="EMBL/GenBank/DDBJ databases">
        <title>De novo assembly and phasing of dikaryotic genomes from two isolates of Puccinia coronata f. sp. avenae, the causal agent of oat crown rust.</title>
        <authorList>
            <person name="Miller M.E."/>
            <person name="Zhang Y."/>
            <person name="Omidvar V."/>
            <person name="Sperschneider J."/>
            <person name="Schwessinger B."/>
            <person name="Raley C."/>
            <person name="Palmer J.M."/>
            <person name="Garnica D."/>
            <person name="Upadhyaya N."/>
            <person name="Rathjen J."/>
            <person name="Taylor J.M."/>
            <person name="Park R.F."/>
            <person name="Dodds P.N."/>
            <person name="Hirsch C.D."/>
            <person name="Kianian S.F."/>
            <person name="Figueroa M."/>
        </authorList>
    </citation>
    <scope>NUCLEOTIDE SEQUENCE [LARGE SCALE GENOMIC DNA]</scope>
    <source>
        <strain evidence="2">12SD80</strain>
    </source>
</reference>
<dbReference type="Proteomes" id="UP000235392">
    <property type="component" value="Unassembled WGS sequence"/>
</dbReference>
<feature type="region of interest" description="Disordered" evidence="1">
    <location>
        <begin position="22"/>
        <end position="50"/>
    </location>
</feature>
<comment type="caution">
    <text evidence="2">The sequence shown here is derived from an EMBL/GenBank/DDBJ whole genome shotgun (WGS) entry which is preliminary data.</text>
</comment>
<organism evidence="2 3">
    <name type="scientific">Puccinia coronata f. sp. avenae</name>
    <dbReference type="NCBI Taxonomy" id="200324"/>
    <lineage>
        <taxon>Eukaryota</taxon>
        <taxon>Fungi</taxon>
        <taxon>Dikarya</taxon>
        <taxon>Basidiomycota</taxon>
        <taxon>Pucciniomycotina</taxon>
        <taxon>Pucciniomycetes</taxon>
        <taxon>Pucciniales</taxon>
        <taxon>Pucciniaceae</taxon>
        <taxon>Puccinia</taxon>
    </lineage>
</organism>
<feature type="compositionally biased region" description="Pro residues" evidence="1">
    <location>
        <begin position="27"/>
        <end position="38"/>
    </location>
</feature>
<name>A0A2N5TQU8_9BASI</name>